<dbReference type="Proteomes" id="UP001152087">
    <property type="component" value="Unassembled WGS sequence"/>
</dbReference>
<dbReference type="SUPFAM" id="SSF81383">
    <property type="entry name" value="F-box domain"/>
    <property type="match status" value="1"/>
</dbReference>
<evidence type="ECO:0000256" key="1">
    <source>
        <dbReference type="SAM" id="SignalP"/>
    </source>
</evidence>
<evidence type="ECO:0000259" key="2">
    <source>
        <dbReference type="PROSITE" id="PS50181"/>
    </source>
</evidence>
<accession>A0A9W8UY01</accession>
<dbReference type="CDD" id="cd09917">
    <property type="entry name" value="F-box_SF"/>
    <property type="match status" value="1"/>
</dbReference>
<dbReference type="InterPro" id="IPR032675">
    <property type="entry name" value="LRR_dom_sf"/>
</dbReference>
<dbReference type="EMBL" id="JAOQAV010000042">
    <property type="protein sequence ID" value="KAJ4181199.1"/>
    <property type="molecule type" value="Genomic_DNA"/>
</dbReference>
<comment type="caution">
    <text evidence="3">The sequence shown here is derived from an EMBL/GenBank/DDBJ whole genome shotgun (WGS) entry which is preliminary data.</text>
</comment>
<dbReference type="Pfam" id="PF00646">
    <property type="entry name" value="F-box"/>
    <property type="match status" value="1"/>
</dbReference>
<evidence type="ECO:0000313" key="4">
    <source>
        <dbReference type="Proteomes" id="UP001152087"/>
    </source>
</evidence>
<keyword evidence="1" id="KW-0732">Signal</keyword>
<reference evidence="3" key="1">
    <citation type="submission" date="2022-09" db="EMBL/GenBank/DDBJ databases">
        <title>Fusarium specimens isolated from Avocado Roots.</title>
        <authorList>
            <person name="Stajich J."/>
            <person name="Roper C."/>
            <person name="Heimlech-Rivalta G."/>
        </authorList>
    </citation>
    <scope>NUCLEOTIDE SEQUENCE</scope>
    <source>
        <strain evidence="3">A02</strain>
    </source>
</reference>
<dbReference type="PROSITE" id="PS50181">
    <property type="entry name" value="FBOX"/>
    <property type="match status" value="1"/>
</dbReference>
<evidence type="ECO:0000313" key="3">
    <source>
        <dbReference type="EMBL" id="KAJ4181199.1"/>
    </source>
</evidence>
<protein>
    <recommendedName>
        <fullName evidence="2">F-box domain-containing protein</fullName>
    </recommendedName>
</protein>
<sequence length="485" mass="54107">MRRFLLLYRFNLILLSSSKTPSTLTNTIPSSISTVTMPSPLETLPTEVIELIVRLLPLKDIRSLRLACKALSDKSSESYFKTFFYTQHVVMTADALRELTVNVQARGFRSCVRRLCLVGVADKEAERTQTSQLDPHQEEMTSLLTQAYNGLAKPHSVDGLLSLSLELRIVKNDLPNNVLRDTTHLAKSRTVWQCAIEVFDHSLRALAASNLKLKHLNIFNGPNMEKCSLPSEQLSMINWSDPGLADSLSTLTSLSVNISTRVFLFKNLRDPSGDGLVGRSLGGIEAAQEERNFDGLAKVLAACPRLEELDLRYRRIVTRALHHDWEVLQRVAGLQTLPVLNRLSISGFTANSPDLLNILERTKPRKLSLGPITLETGTFHSIFDYCSSRGANMSKASFERLVQMSHQDGAGVVHFISHCPKVPVVRNRSPNSPFQAPFCSEFAEFEHLGQGARISCHLDRSGFIGMPQYGGCPPSRRQDHLNNLF</sequence>
<feature type="chain" id="PRO_5040828516" description="F-box domain-containing protein" evidence="1">
    <location>
        <begin position="26"/>
        <end position="485"/>
    </location>
</feature>
<dbReference type="SMART" id="SM00256">
    <property type="entry name" value="FBOX"/>
    <property type="match status" value="1"/>
</dbReference>
<name>A0A9W8UY01_9HYPO</name>
<gene>
    <name evidence="3" type="ORF">NW755_011242</name>
</gene>
<keyword evidence="4" id="KW-1185">Reference proteome</keyword>
<proteinExistence type="predicted"/>
<dbReference type="AlphaFoldDB" id="A0A9W8UY01"/>
<feature type="domain" description="F-box" evidence="2">
    <location>
        <begin position="38"/>
        <end position="83"/>
    </location>
</feature>
<organism evidence="3 4">
    <name type="scientific">Fusarium falciforme</name>
    <dbReference type="NCBI Taxonomy" id="195108"/>
    <lineage>
        <taxon>Eukaryota</taxon>
        <taxon>Fungi</taxon>
        <taxon>Dikarya</taxon>
        <taxon>Ascomycota</taxon>
        <taxon>Pezizomycotina</taxon>
        <taxon>Sordariomycetes</taxon>
        <taxon>Hypocreomycetidae</taxon>
        <taxon>Hypocreales</taxon>
        <taxon>Nectriaceae</taxon>
        <taxon>Fusarium</taxon>
        <taxon>Fusarium solani species complex</taxon>
    </lineage>
</organism>
<dbReference type="InterPro" id="IPR001810">
    <property type="entry name" value="F-box_dom"/>
</dbReference>
<feature type="signal peptide" evidence="1">
    <location>
        <begin position="1"/>
        <end position="25"/>
    </location>
</feature>
<dbReference type="InterPro" id="IPR036047">
    <property type="entry name" value="F-box-like_dom_sf"/>
</dbReference>
<dbReference type="Gene3D" id="3.80.10.10">
    <property type="entry name" value="Ribonuclease Inhibitor"/>
    <property type="match status" value="1"/>
</dbReference>